<evidence type="ECO:0000256" key="1">
    <source>
        <dbReference type="SAM" id="MobiDB-lite"/>
    </source>
</evidence>
<comment type="caution">
    <text evidence="3">The sequence shown here is derived from an EMBL/GenBank/DDBJ whole genome shotgun (WGS) entry which is preliminary data.</text>
</comment>
<protein>
    <submittedName>
        <fullName evidence="3">Lysophospholipase</fullName>
    </submittedName>
</protein>
<evidence type="ECO:0000313" key="3">
    <source>
        <dbReference type="EMBL" id="MCL1127886.1"/>
    </source>
</evidence>
<feature type="region of interest" description="Disordered" evidence="1">
    <location>
        <begin position="14"/>
        <end position="35"/>
    </location>
</feature>
<accession>A0ABT0LJL6</accession>
<proteinExistence type="predicted"/>
<dbReference type="SUPFAM" id="SSF53474">
    <property type="entry name" value="alpha/beta-Hydrolases"/>
    <property type="match status" value="1"/>
</dbReference>
<feature type="domain" description="Peptidase S9 prolyl oligopeptidase catalytic" evidence="2">
    <location>
        <begin position="110"/>
        <end position="245"/>
    </location>
</feature>
<sequence length="286" mass="32135">MPIQWYIEQYLNGKNNRDMDSKDSHNKRERNNAKQQITVDIHENHVQRQPCLVIAIHDDAPFGTVSYHNTFAKKVSGLAVNVVAVGLLRPGYKDERGRKSNGRKGWAVGDNYDRKRIEQIVVGIRILQQRYRPIKTIVAGHSGGAAITAKMLAYYPDLMDSALIVSCSADINAWRKDMLKLRSSLLFFGKIACTSPLDLVKTISNKAQIHVICGAEDEVTRPYLSERYVTKLIQAGKQVHYDVITGDHDIFLHPFVLASVAKHITHSHSLPINTGCDDGKASCYPW</sequence>
<dbReference type="Proteomes" id="UP001203423">
    <property type="component" value="Unassembled WGS sequence"/>
</dbReference>
<gene>
    <name evidence="3" type="ORF">L2764_26385</name>
</gene>
<dbReference type="Gene3D" id="3.40.50.1820">
    <property type="entry name" value="alpha/beta hydrolase"/>
    <property type="match status" value="1"/>
</dbReference>
<feature type="compositionally biased region" description="Basic and acidic residues" evidence="1">
    <location>
        <begin position="15"/>
        <end position="32"/>
    </location>
</feature>
<dbReference type="EMBL" id="JAKIKS010000240">
    <property type="protein sequence ID" value="MCL1127886.1"/>
    <property type="molecule type" value="Genomic_DNA"/>
</dbReference>
<dbReference type="InterPro" id="IPR001375">
    <property type="entry name" value="Peptidase_S9_cat"/>
</dbReference>
<keyword evidence="4" id="KW-1185">Reference proteome</keyword>
<organism evidence="3 4">
    <name type="scientific">Shewanella surugensis</name>
    <dbReference type="NCBI Taxonomy" id="212020"/>
    <lineage>
        <taxon>Bacteria</taxon>
        <taxon>Pseudomonadati</taxon>
        <taxon>Pseudomonadota</taxon>
        <taxon>Gammaproteobacteria</taxon>
        <taxon>Alteromonadales</taxon>
        <taxon>Shewanellaceae</taxon>
        <taxon>Shewanella</taxon>
    </lineage>
</organism>
<dbReference type="InterPro" id="IPR029058">
    <property type="entry name" value="AB_hydrolase_fold"/>
</dbReference>
<reference evidence="3 4" key="1">
    <citation type="submission" date="2022-01" db="EMBL/GenBank/DDBJ databases">
        <title>Whole genome-based taxonomy of the Shewanellaceae.</title>
        <authorList>
            <person name="Martin-Rodriguez A.J."/>
        </authorList>
    </citation>
    <scope>NUCLEOTIDE SEQUENCE [LARGE SCALE GENOMIC DNA]</scope>
    <source>
        <strain evidence="3 4">DSM 17177</strain>
    </source>
</reference>
<evidence type="ECO:0000313" key="4">
    <source>
        <dbReference type="Proteomes" id="UP001203423"/>
    </source>
</evidence>
<dbReference type="Pfam" id="PF00326">
    <property type="entry name" value="Peptidase_S9"/>
    <property type="match status" value="1"/>
</dbReference>
<name>A0ABT0LJL6_9GAMM</name>
<dbReference type="RefSeq" id="WP_248943314.1">
    <property type="nucleotide sequence ID" value="NZ_JAKIKS010000240.1"/>
</dbReference>
<evidence type="ECO:0000259" key="2">
    <source>
        <dbReference type="Pfam" id="PF00326"/>
    </source>
</evidence>